<reference evidence="3" key="2">
    <citation type="journal article" date="2008" name="Nucleic Acids Res.">
        <title>The rice annotation project database (RAP-DB): 2008 update.</title>
        <authorList>
            <consortium name="The rice annotation project (RAP)"/>
        </authorList>
    </citation>
    <scope>GENOME REANNOTATION</scope>
    <source>
        <strain evidence="3">cv. Nipponbare</strain>
    </source>
</reference>
<feature type="region of interest" description="Disordered" evidence="1">
    <location>
        <begin position="1"/>
        <end position="114"/>
    </location>
</feature>
<feature type="compositionally biased region" description="Polar residues" evidence="1">
    <location>
        <begin position="171"/>
        <end position="188"/>
    </location>
</feature>
<accession>Q7G4S3</accession>
<dbReference type="Proteomes" id="UP000000763">
    <property type="component" value="Chromosome 10"/>
</dbReference>
<organism evidence="2 3">
    <name type="scientific">Oryza sativa subsp. japonica</name>
    <name type="common">Rice</name>
    <dbReference type="NCBI Taxonomy" id="39947"/>
    <lineage>
        <taxon>Eukaryota</taxon>
        <taxon>Viridiplantae</taxon>
        <taxon>Streptophyta</taxon>
        <taxon>Embryophyta</taxon>
        <taxon>Tracheophyta</taxon>
        <taxon>Spermatophyta</taxon>
        <taxon>Magnoliopsida</taxon>
        <taxon>Liliopsida</taxon>
        <taxon>Poales</taxon>
        <taxon>Poaceae</taxon>
        <taxon>BOP clade</taxon>
        <taxon>Oryzoideae</taxon>
        <taxon>Oryzeae</taxon>
        <taxon>Oryzinae</taxon>
        <taxon>Oryza</taxon>
        <taxon>Oryza sativa</taxon>
    </lineage>
</organism>
<protein>
    <submittedName>
        <fullName evidence="2">Retrotransposon protein, putative, Ty3-gypsy sub-class</fullName>
    </submittedName>
</protein>
<proteinExistence type="predicted"/>
<dbReference type="EMBL" id="AC105744">
    <property type="protein sequence ID" value="AAN05001.1"/>
    <property type="molecule type" value="Genomic_DNA"/>
</dbReference>
<feature type="region of interest" description="Disordered" evidence="1">
    <location>
        <begin position="165"/>
        <end position="192"/>
    </location>
</feature>
<feature type="compositionally biased region" description="Gly residues" evidence="1">
    <location>
        <begin position="26"/>
        <end position="46"/>
    </location>
</feature>
<evidence type="ECO:0000313" key="3">
    <source>
        <dbReference type="Proteomes" id="UP000000763"/>
    </source>
</evidence>
<dbReference type="AlphaFoldDB" id="Q7G4S3"/>
<evidence type="ECO:0000313" key="2">
    <source>
        <dbReference type="EMBL" id="AAN05001.1"/>
    </source>
</evidence>
<sequence length="252" mass="25871">MAEFDGGGVDEVALGGANPKTTTTRLGGGVSGGRRSGKGGGGGCSGAGAMESSGAADGKRKKEEENAGMVYMGSGGADEAGRRPNFSPTWGSGERELGGIQTESRPYGARAGREGVGKGAATWARQRGRGARSGGGGAPAVADRLEVGEGADRIGECLAAAAFTESEKGNSRQNSRDASSYSPVTGKSSAKAPHSLHGWILTPLVSSVTSAMEECCSRCSELMEACREAVISNELAAHVGDRWDYRRWCMWC</sequence>
<evidence type="ECO:0000256" key="1">
    <source>
        <dbReference type="SAM" id="MobiDB-lite"/>
    </source>
</evidence>
<feature type="compositionally biased region" description="Low complexity" evidence="1">
    <location>
        <begin position="47"/>
        <end position="56"/>
    </location>
</feature>
<gene>
    <name evidence="2" type="ordered locus">LOC_Os10g10890</name>
</gene>
<name>Q7G4S3_ORYSJ</name>
<reference evidence="3" key="1">
    <citation type="journal article" date="2005" name="Nature">
        <title>The map-based sequence of the rice genome.</title>
        <authorList>
            <consortium name="International rice genome sequencing project (IRGSP)"/>
            <person name="Matsumoto T."/>
            <person name="Wu J."/>
            <person name="Kanamori H."/>
            <person name="Katayose Y."/>
            <person name="Fujisawa M."/>
            <person name="Namiki N."/>
            <person name="Mizuno H."/>
            <person name="Yamamoto K."/>
            <person name="Antonio B.A."/>
            <person name="Baba T."/>
            <person name="Sakata K."/>
            <person name="Nagamura Y."/>
            <person name="Aoki H."/>
            <person name="Arikawa K."/>
            <person name="Arita K."/>
            <person name="Bito T."/>
            <person name="Chiden Y."/>
            <person name="Fujitsuka N."/>
            <person name="Fukunaka R."/>
            <person name="Hamada M."/>
            <person name="Harada C."/>
            <person name="Hayashi A."/>
            <person name="Hijishita S."/>
            <person name="Honda M."/>
            <person name="Hosokawa S."/>
            <person name="Ichikawa Y."/>
            <person name="Idonuma A."/>
            <person name="Iijima M."/>
            <person name="Ikeda M."/>
            <person name="Ikeno M."/>
            <person name="Ito K."/>
            <person name="Ito S."/>
            <person name="Ito T."/>
            <person name="Ito Y."/>
            <person name="Ito Y."/>
            <person name="Iwabuchi A."/>
            <person name="Kamiya K."/>
            <person name="Karasawa W."/>
            <person name="Kurita K."/>
            <person name="Katagiri S."/>
            <person name="Kikuta A."/>
            <person name="Kobayashi H."/>
            <person name="Kobayashi N."/>
            <person name="Machita K."/>
            <person name="Maehara T."/>
            <person name="Masukawa M."/>
            <person name="Mizubayashi T."/>
            <person name="Mukai Y."/>
            <person name="Nagasaki H."/>
            <person name="Nagata Y."/>
            <person name="Naito S."/>
            <person name="Nakashima M."/>
            <person name="Nakama Y."/>
            <person name="Nakamichi Y."/>
            <person name="Nakamura M."/>
            <person name="Meguro A."/>
            <person name="Negishi M."/>
            <person name="Ohta I."/>
            <person name="Ohta T."/>
            <person name="Okamoto M."/>
            <person name="Ono N."/>
            <person name="Saji S."/>
            <person name="Sakaguchi M."/>
            <person name="Sakai K."/>
            <person name="Shibata M."/>
            <person name="Shimokawa T."/>
            <person name="Song J."/>
            <person name="Takazaki Y."/>
            <person name="Terasawa K."/>
            <person name="Tsugane M."/>
            <person name="Tsuji K."/>
            <person name="Ueda S."/>
            <person name="Waki K."/>
            <person name="Yamagata H."/>
            <person name="Yamamoto M."/>
            <person name="Yamamoto S."/>
            <person name="Yamane H."/>
            <person name="Yoshiki S."/>
            <person name="Yoshihara R."/>
            <person name="Yukawa K."/>
            <person name="Zhong H."/>
            <person name="Yano M."/>
            <person name="Yuan Q."/>
            <person name="Ouyang S."/>
            <person name="Liu J."/>
            <person name="Jones K.M."/>
            <person name="Gansberger K."/>
            <person name="Moffat K."/>
            <person name="Hill J."/>
            <person name="Bera J."/>
            <person name="Fadrosh D."/>
            <person name="Jin S."/>
            <person name="Johri S."/>
            <person name="Kim M."/>
            <person name="Overton L."/>
            <person name="Reardon M."/>
            <person name="Tsitrin T."/>
            <person name="Vuong H."/>
            <person name="Weaver B."/>
            <person name="Ciecko A."/>
            <person name="Tallon L."/>
            <person name="Jackson J."/>
            <person name="Pai G."/>
            <person name="Aken S.V."/>
            <person name="Utterback T."/>
            <person name="Reidmuller S."/>
            <person name="Feldblyum T."/>
            <person name="Hsiao J."/>
            <person name="Zismann V."/>
            <person name="Iobst S."/>
            <person name="de Vazeille A.R."/>
            <person name="Buell C.R."/>
            <person name="Ying K."/>
            <person name="Li Y."/>
            <person name="Lu T."/>
            <person name="Huang Y."/>
            <person name="Zhao Q."/>
            <person name="Feng Q."/>
            <person name="Zhang L."/>
            <person name="Zhu J."/>
            <person name="Weng Q."/>
            <person name="Mu J."/>
            <person name="Lu Y."/>
            <person name="Fan D."/>
            <person name="Liu Y."/>
            <person name="Guan J."/>
            <person name="Zhang Y."/>
            <person name="Yu S."/>
            <person name="Liu X."/>
            <person name="Zhang Y."/>
            <person name="Hong G."/>
            <person name="Han B."/>
            <person name="Choisne N."/>
            <person name="Demange N."/>
            <person name="Orjeda G."/>
            <person name="Samain S."/>
            <person name="Cattolico L."/>
            <person name="Pelletier E."/>
            <person name="Couloux A."/>
            <person name="Segurens B."/>
            <person name="Wincker P."/>
            <person name="D'Hont A."/>
            <person name="Scarpelli C."/>
            <person name="Weissenbach J."/>
            <person name="Salanoubat M."/>
            <person name="Quetier F."/>
            <person name="Yu Y."/>
            <person name="Kim H.R."/>
            <person name="Rambo T."/>
            <person name="Currie J."/>
            <person name="Collura K."/>
            <person name="Luo M."/>
            <person name="Yang T."/>
            <person name="Ammiraju J.S.S."/>
            <person name="Engler F."/>
            <person name="Soderlund C."/>
            <person name="Wing R.A."/>
            <person name="Palmer L.E."/>
            <person name="de la Bastide M."/>
            <person name="Spiegel L."/>
            <person name="Nascimento L."/>
            <person name="Zutavern T."/>
            <person name="O'Shaughnessy A."/>
            <person name="Dike S."/>
            <person name="Dedhia N."/>
            <person name="Preston R."/>
            <person name="Balija V."/>
            <person name="McCombie W.R."/>
            <person name="Chow T."/>
            <person name="Chen H."/>
            <person name="Chung M."/>
            <person name="Chen C."/>
            <person name="Shaw J."/>
            <person name="Wu H."/>
            <person name="Hsiao K."/>
            <person name="Chao Y."/>
            <person name="Chu M."/>
            <person name="Cheng C."/>
            <person name="Hour A."/>
            <person name="Lee P."/>
            <person name="Lin S."/>
            <person name="Lin Y."/>
            <person name="Liou J."/>
            <person name="Liu S."/>
            <person name="Hsing Y."/>
            <person name="Raghuvanshi S."/>
            <person name="Mohanty A."/>
            <person name="Bharti A.K."/>
            <person name="Gaur A."/>
            <person name="Gupta V."/>
            <person name="Kumar D."/>
            <person name="Ravi V."/>
            <person name="Vij S."/>
            <person name="Kapur A."/>
            <person name="Khurana P."/>
            <person name="Khurana P."/>
            <person name="Khurana J.P."/>
            <person name="Tyagi A.K."/>
            <person name="Gaikwad K."/>
            <person name="Singh A."/>
            <person name="Dalal V."/>
            <person name="Srivastava S."/>
            <person name="Dixit A."/>
            <person name="Pal A.K."/>
            <person name="Ghazi I.A."/>
            <person name="Yadav M."/>
            <person name="Pandit A."/>
            <person name="Bhargava A."/>
            <person name="Sureshbabu K."/>
            <person name="Batra K."/>
            <person name="Sharma T.R."/>
            <person name="Mohapatra T."/>
            <person name="Singh N.K."/>
            <person name="Messing J."/>
            <person name="Nelson A.B."/>
            <person name="Fuks G."/>
            <person name="Kavchok S."/>
            <person name="Keizer G."/>
            <person name="Linton E."/>
            <person name="Llaca V."/>
            <person name="Song R."/>
            <person name="Tanyolac B."/>
            <person name="Young S."/>
            <person name="Ho-Il K."/>
            <person name="Hahn J.H."/>
            <person name="Sangsakoo G."/>
            <person name="Vanavichit A."/>
            <person name="de Mattos Luiz.A.T."/>
            <person name="Zimmer P.D."/>
            <person name="Malone G."/>
            <person name="Dellagostin O."/>
            <person name="de Oliveira A.C."/>
            <person name="Bevan M."/>
            <person name="Bancroft I."/>
            <person name="Minx P."/>
            <person name="Cordum H."/>
            <person name="Wilson R."/>
            <person name="Cheng Z."/>
            <person name="Jin W."/>
            <person name="Jiang J."/>
            <person name="Leong S.A."/>
            <person name="Iwama H."/>
            <person name="Gojobori T."/>
            <person name="Itoh T."/>
            <person name="Niimura Y."/>
            <person name="Fujii Y."/>
            <person name="Habara T."/>
            <person name="Sakai H."/>
            <person name="Sato Y."/>
            <person name="Wilson G."/>
            <person name="Kumar K."/>
            <person name="McCouch S."/>
            <person name="Juretic N."/>
            <person name="Hoen D."/>
            <person name="Wright S."/>
            <person name="Bruskiewich R."/>
            <person name="Bureau T."/>
            <person name="Miyao A."/>
            <person name="Hirochika H."/>
            <person name="Nishikawa T."/>
            <person name="Kadowaki K."/>
            <person name="Sugiura M."/>
            <person name="Burr B."/>
            <person name="Sasaki T."/>
        </authorList>
    </citation>
    <scope>NUCLEOTIDE SEQUENCE [LARGE SCALE GENOMIC DNA]</scope>
    <source>
        <strain evidence="3">cv. Nipponbare</strain>
    </source>
</reference>